<feature type="active site" evidence="4">
    <location>
        <position position="431"/>
    </location>
</feature>
<dbReference type="Gene3D" id="3.40.50.880">
    <property type="match status" value="1"/>
</dbReference>
<dbReference type="PANTHER" id="PTHR21343:SF1">
    <property type="entry name" value="COBYRIC ACID SYNTHASE"/>
    <property type="match status" value="1"/>
</dbReference>
<dbReference type="PROSITE" id="PS51274">
    <property type="entry name" value="GATASE_COBBQ"/>
    <property type="match status" value="1"/>
</dbReference>
<protein>
    <recommendedName>
        <fullName evidence="4">Cobyric acid synthase</fullName>
    </recommendedName>
</protein>
<evidence type="ECO:0000256" key="1">
    <source>
        <dbReference type="ARBA" id="ARBA00004953"/>
    </source>
</evidence>
<dbReference type="GO" id="GO:0003824">
    <property type="term" value="F:catalytic activity"/>
    <property type="evidence" value="ECO:0007669"/>
    <property type="project" value="InterPro"/>
</dbReference>
<name>A0AAF0CTN0_9ENTE</name>
<dbReference type="PROSITE" id="PS51273">
    <property type="entry name" value="GATASE_TYPE_1"/>
    <property type="match status" value="1"/>
</dbReference>
<dbReference type="GO" id="GO:0009236">
    <property type="term" value="P:cobalamin biosynthetic process"/>
    <property type="evidence" value="ECO:0007669"/>
    <property type="project" value="UniProtKB-UniRule"/>
</dbReference>
<organism evidence="7 8">
    <name type="scientific">Vagococcus intermedius</name>
    <dbReference type="NCBI Taxonomy" id="2991418"/>
    <lineage>
        <taxon>Bacteria</taxon>
        <taxon>Bacillati</taxon>
        <taxon>Bacillota</taxon>
        <taxon>Bacilli</taxon>
        <taxon>Lactobacillales</taxon>
        <taxon>Enterococcaceae</taxon>
        <taxon>Vagococcus</taxon>
    </lineage>
</organism>
<evidence type="ECO:0000259" key="5">
    <source>
        <dbReference type="Pfam" id="PF01656"/>
    </source>
</evidence>
<dbReference type="HAMAP" id="MF_00028">
    <property type="entry name" value="CobQ"/>
    <property type="match status" value="1"/>
</dbReference>
<dbReference type="CDD" id="cd05389">
    <property type="entry name" value="CobQ_N"/>
    <property type="match status" value="1"/>
</dbReference>
<dbReference type="NCBIfam" id="NF001989">
    <property type="entry name" value="PRK00784.1"/>
    <property type="match status" value="1"/>
</dbReference>
<sequence>MNKAQAIMVQGTASDAGKSVLAAGLCRVFKEDGYDVVPFKSQNMALNSYITATGDEMGRAQVFQAEAAGIAPDVRMNPVLLKPSTDQQSQVVFLGKVLKDMNVLEYHDYKLTLLPQIKSVYDELRQENDRIVIEGAGSPAEINLNDRDIVNMGMAKLVDAPVILVADIDKGGVFASIYGTLALMKPEDKRRVIGVVINKFRGDKKLLESGLEMIEELTGVPIIGVMPYLSLDIDEEDSVVLSTKQTQFDESKELDIAVISLPRMSNFTDMRSLEQQPDVSLRYVKKLSDLKQPDLLVIPGTKNTVEDAVYLKESGLAKAINDCHARGSQIVGICGGYQLLGEVLSEGSMSVPGLSLLPLETTFLEEKVTTQVEANVSKHLVKGYEIHMGETRDKSGKLASFAKITRENGQETERYDGVVSEDNSIVGTYLHGIFDNISWSRELLNRLRVNKGLTEIVGNTESLETQKDREYTKLAQAMRDNLDLEFVYAEMAKYGKDS</sequence>
<dbReference type="Proteomes" id="UP001179647">
    <property type="component" value="Chromosome"/>
</dbReference>
<dbReference type="NCBIfam" id="TIGR00313">
    <property type="entry name" value="cobQ"/>
    <property type="match status" value="1"/>
</dbReference>
<dbReference type="InterPro" id="IPR029062">
    <property type="entry name" value="Class_I_gatase-like"/>
</dbReference>
<dbReference type="InterPro" id="IPR047045">
    <property type="entry name" value="CobQ_N"/>
</dbReference>
<dbReference type="AlphaFoldDB" id="A0AAF0CTN0"/>
<dbReference type="PANTHER" id="PTHR21343">
    <property type="entry name" value="DETHIOBIOTIN SYNTHETASE"/>
    <property type="match status" value="1"/>
</dbReference>
<reference evidence="7" key="1">
    <citation type="submission" date="2022-10" db="EMBL/GenBank/DDBJ databases">
        <title>Vagococcus sp. isolated from poultry meat.</title>
        <authorList>
            <person name="Johansson P."/>
            <person name="Bjorkroth J."/>
        </authorList>
    </citation>
    <scope>NUCLEOTIDE SEQUENCE</scope>
    <source>
        <strain evidence="7">STAA11</strain>
    </source>
</reference>
<dbReference type="InterPro" id="IPR004459">
    <property type="entry name" value="CobQ_synth"/>
</dbReference>
<evidence type="ECO:0000256" key="2">
    <source>
        <dbReference type="ARBA" id="ARBA00022573"/>
    </source>
</evidence>
<keyword evidence="2 4" id="KW-0169">Cobalamin biosynthesis</keyword>
<dbReference type="CDD" id="cd01750">
    <property type="entry name" value="GATase1_CobQ"/>
    <property type="match status" value="1"/>
</dbReference>
<proteinExistence type="inferred from homology"/>
<accession>A0AAF0CTN0</accession>
<dbReference type="KEGG" id="vie:OL234_06985"/>
<dbReference type="Pfam" id="PF07685">
    <property type="entry name" value="GATase_3"/>
    <property type="match status" value="1"/>
</dbReference>
<dbReference type="InterPro" id="IPR033949">
    <property type="entry name" value="CobQ_GATase1"/>
</dbReference>
<evidence type="ECO:0000256" key="3">
    <source>
        <dbReference type="ARBA" id="ARBA00022962"/>
    </source>
</evidence>
<gene>
    <name evidence="4" type="primary">cobQ</name>
    <name evidence="7" type="ORF">OL234_06985</name>
</gene>
<dbReference type="Gene3D" id="3.40.50.300">
    <property type="entry name" value="P-loop containing nucleotide triphosphate hydrolases"/>
    <property type="match status" value="1"/>
</dbReference>
<dbReference type="RefSeq" id="WP_275468530.1">
    <property type="nucleotide sequence ID" value="NZ_CP110232.1"/>
</dbReference>
<dbReference type="GO" id="GO:0015420">
    <property type="term" value="F:ABC-type vitamin B12 transporter activity"/>
    <property type="evidence" value="ECO:0007669"/>
    <property type="project" value="UniProtKB-UniRule"/>
</dbReference>
<dbReference type="SUPFAM" id="SSF52317">
    <property type="entry name" value="Class I glutamine amidotransferase-like"/>
    <property type="match status" value="1"/>
</dbReference>
<evidence type="ECO:0000259" key="6">
    <source>
        <dbReference type="Pfam" id="PF07685"/>
    </source>
</evidence>
<keyword evidence="8" id="KW-1185">Reference proteome</keyword>
<dbReference type="InterPro" id="IPR027417">
    <property type="entry name" value="P-loop_NTPase"/>
</dbReference>
<feature type="domain" description="CobB/CobQ-like glutamine amidotransferase" evidence="6">
    <location>
        <begin position="255"/>
        <end position="436"/>
    </location>
</feature>
<dbReference type="EMBL" id="CP110232">
    <property type="protein sequence ID" value="WEG72728.1"/>
    <property type="molecule type" value="Genomic_DNA"/>
</dbReference>
<dbReference type="InterPro" id="IPR011698">
    <property type="entry name" value="GATase_3"/>
</dbReference>
<comment type="pathway">
    <text evidence="1 4">Cofactor biosynthesis; adenosylcobalamin biosynthesis.</text>
</comment>
<dbReference type="Pfam" id="PF01656">
    <property type="entry name" value="CbiA"/>
    <property type="match status" value="1"/>
</dbReference>
<evidence type="ECO:0000313" key="7">
    <source>
        <dbReference type="EMBL" id="WEG72728.1"/>
    </source>
</evidence>
<comment type="function">
    <text evidence="4">Catalyzes amidations at positions B, D, E, and G on adenosylcobyrinic A,C-diamide. NH(2) groups are provided by glutamine, and one molecule of ATP is hydrogenolyzed for each amidation.</text>
</comment>
<dbReference type="InterPro" id="IPR002586">
    <property type="entry name" value="CobQ/CobB/MinD/ParA_Nub-bd_dom"/>
</dbReference>
<comment type="similarity">
    <text evidence="4">Belongs to the CobB/CobQ family. CobQ subfamily.</text>
</comment>
<evidence type="ECO:0000313" key="8">
    <source>
        <dbReference type="Proteomes" id="UP001179647"/>
    </source>
</evidence>
<evidence type="ECO:0000256" key="4">
    <source>
        <dbReference type="HAMAP-Rule" id="MF_00028"/>
    </source>
</evidence>
<feature type="active site" description="Nucleophile" evidence="4">
    <location>
        <position position="334"/>
    </location>
</feature>
<dbReference type="SUPFAM" id="SSF52540">
    <property type="entry name" value="P-loop containing nucleoside triphosphate hydrolases"/>
    <property type="match status" value="1"/>
</dbReference>
<feature type="domain" description="CobQ/CobB/MinD/ParA nucleotide binding" evidence="5">
    <location>
        <begin position="7"/>
        <end position="230"/>
    </location>
</feature>
<keyword evidence="3 4" id="KW-0315">Glutamine amidotransferase</keyword>